<keyword evidence="2" id="KW-1133">Transmembrane helix</keyword>
<protein>
    <submittedName>
        <fullName evidence="4">DUF3152 domain-containing protein</fullName>
    </submittedName>
</protein>
<feature type="compositionally biased region" description="Basic residues" evidence="1">
    <location>
        <begin position="23"/>
        <end position="39"/>
    </location>
</feature>
<evidence type="ECO:0000259" key="3">
    <source>
        <dbReference type="Pfam" id="PF11350"/>
    </source>
</evidence>
<sequence>MHERQNASSGRRQSHGSGGGHRSGSRRRSSRRKKKRSGRRGLLAAGAVVAACLIGAAVTAMSRGGGESAADKAASAHATMEAAPLLTRSPSSSPSASASTSASSSSSPSASGKPSSSPSHHVDWNKPGTGRFSTAEASGEAVGHGRIRRYKVEVEQGTGVTAKSAAREIETILADPRGWTTNGHDGFQLVSSGPSDFEVKIASPDTVDAICGAAGLDTHGEVNCDVGSQVMVNLKRWETGSPEFSGPVGEYRALIINHEVGHRIGHGHEACPGPGKPAPAMMQQIYGLHGCVANAWPYDSHGHYLGGPSVP</sequence>
<keyword evidence="5" id="KW-1185">Reference proteome</keyword>
<organism evidence="4 5">
    <name type="scientific">Streptomyces montanisoli</name>
    <dbReference type="NCBI Taxonomy" id="2798581"/>
    <lineage>
        <taxon>Bacteria</taxon>
        <taxon>Bacillati</taxon>
        <taxon>Actinomycetota</taxon>
        <taxon>Actinomycetes</taxon>
        <taxon>Kitasatosporales</taxon>
        <taxon>Streptomycetaceae</taxon>
        <taxon>Streptomyces</taxon>
    </lineage>
</organism>
<dbReference type="Proteomes" id="UP000670475">
    <property type="component" value="Unassembled WGS sequence"/>
</dbReference>
<feature type="transmembrane region" description="Helical" evidence="2">
    <location>
        <begin position="41"/>
        <end position="61"/>
    </location>
</feature>
<proteinExistence type="predicted"/>
<gene>
    <name evidence="4" type="ORF">JFN87_31165</name>
</gene>
<keyword evidence="2" id="KW-0812">Transmembrane</keyword>
<feature type="region of interest" description="Disordered" evidence="1">
    <location>
        <begin position="85"/>
        <end position="140"/>
    </location>
</feature>
<feature type="compositionally biased region" description="Low complexity" evidence="1">
    <location>
        <begin position="89"/>
        <end position="119"/>
    </location>
</feature>
<dbReference type="AlphaFoldDB" id="A0A940MIK1"/>
<comment type="caution">
    <text evidence="4">The sequence shown here is derived from an EMBL/GenBank/DDBJ whole genome shotgun (WGS) entry which is preliminary data.</text>
</comment>
<feature type="region of interest" description="Disordered" evidence="1">
    <location>
        <begin position="1"/>
        <end position="42"/>
    </location>
</feature>
<dbReference type="EMBL" id="JAGIQL010000246">
    <property type="protein sequence ID" value="MBP0461884.1"/>
    <property type="molecule type" value="Genomic_DNA"/>
</dbReference>
<feature type="domain" description="DUF3152" evidence="3">
    <location>
        <begin position="125"/>
        <end position="288"/>
    </location>
</feature>
<accession>A0A940MIK1</accession>
<evidence type="ECO:0000313" key="4">
    <source>
        <dbReference type="EMBL" id="MBP0461884.1"/>
    </source>
</evidence>
<keyword evidence="2" id="KW-0472">Membrane</keyword>
<evidence type="ECO:0000256" key="2">
    <source>
        <dbReference type="SAM" id="Phobius"/>
    </source>
</evidence>
<reference evidence="4" key="1">
    <citation type="submission" date="2021-03" db="EMBL/GenBank/DDBJ databases">
        <title>Whole genome sequence of Streptomyces bomunensis MMS17-BM035.</title>
        <authorList>
            <person name="Lee J.H."/>
        </authorList>
    </citation>
    <scope>NUCLEOTIDE SEQUENCE</scope>
    <source>
        <strain evidence="4">MMS17-BM035</strain>
    </source>
</reference>
<name>A0A940MIK1_9ACTN</name>
<dbReference type="RefSeq" id="WP_209345567.1">
    <property type="nucleotide sequence ID" value="NZ_JAGIQL010000246.1"/>
</dbReference>
<dbReference type="Pfam" id="PF11350">
    <property type="entry name" value="DUF3152"/>
    <property type="match status" value="1"/>
</dbReference>
<dbReference type="SUPFAM" id="SSF55486">
    <property type="entry name" value="Metalloproteases ('zincins'), catalytic domain"/>
    <property type="match status" value="1"/>
</dbReference>
<dbReference type="InterPro" id="IPR022603">
    <property type="entry name" value="DUF3152"/>
</dbReference>
<evidence type="ECO:0000313" key="5">
    <source>
        <dbReference type="Proteomes" id="UP000670475"/>
    </source>
</evidence>
<evidence type="ECO:0000256" key="1">
    <source>
        <dbReference type="SAM" id="MobiDB-lite"/>
    </source>
</evidence>